<dbReference type="Proteomes" id="UP000664317">
    <property type="component" value="Unassembled WGS sequence"/>
</dbReference>
<proteinExistence type="predicted"/>
<gene>
    <name evidence="1" type="ORF">J0A68_18995</name>
</gene>
<keyword evidence="2" id="KW-1185">Reference proteome</keyword>
<sequence length="746" mass="81589">MKVYPTASSTISSDSRSCGGLCFESTVKNRANAVGAEDANYARLYSSPGILGYAGAYQAEIELSFASNLAANTWSYVRIQGDSDLFEALLGGSLGNLIGGILGSVLLGRQEIRVQALNSAGTAVLSRRSTEGFNTDRVRLVMDKNGHYYLAIRPSQAYNRIRIRNFSVAGVGLGAEYTLDVYHAFYFGTEDRCTDRPTFTSFDGSGATLDLLTLNQQSAGLYKAIDEPTTTYSEISLGVVGLNGQVEQMVFFNTPIAPGNDILVSMSKDASLVDLSLLNHVELVAYAEDVEIKALELSSLLDLDLLGLFSSGQVFQFPISSETLSIDRIGIRVSSLLAVGVLEGKLLVNSVTVAPSPPTIDPVWEEDSFVVCEGNTVTITPQALAGRVLHWYHDREGADYIGEAASYAIPDDLVPGEYDYFVRTALESCAAESLPSSFTVKVIARTLPDDFEVESSEELPRDEHGNYRYKEGPDPVVLTPVADAAVGDGYFEWYFDTDMQDTIYHGSVRDEVVYEVGADGVLRISGLPYSEEANPLRYYLNWNPADGCASRQPKQVDLVAQLRILPITLRGFTAGKFGAEQVRLTWQLAANANIERVKVMRAGLDMCFVELASLTAEAHSPGEFLDQKPLAGSNYYRLELQSEAGEVVFVSALQLVEVAFAEEAAFRVFPNHFENRLHLAYTKKERVEAEVLLYSGRGSLLRRERVAFAGSQREFSMEGLHGLPTGNYVLQIATKETAVSLHLVKK</sequence>
<dbReference type="RefSeq" id="WP_206579827.1">
    <property type="nucleotide sequence ID" value="NZ_JAFKCT010000010.1"/>
</dbReference>
<comment type="caution">
    <text evidence="1">The sequence shown here is derived from an EMBL/GenBank/DDBJ whole genome shotgun (WGS) entry which is preliminary data.</text>
</comment>
<organism evidence="1 2">
    <name type="scientific">Algoriphagus oliviformis</name>
    <dbReference type="NCBI Taxonomy" id="2811231"/>
    <lineage>
        <taxon>Bacteria</taxon>
        <taxon>Pseudomonadati</taxon>
        <taxon>Bacteroidota</taxon>
        <taxon>Cytophagia</taxon>
        <taxon>Cytophagales</taxon>
        <taxon>Cyclobacteriaceae</taxon>
        <taxon>Algoriphagus</taxon>
    </lineage>
</organism>
<protein>
    <recommendedName>
        <fullName evidence="3">Por secretion system C-terminal sorting domain-containing protein</fullName>
    </recommendedName>
</protein>
<name>A0ABS3C7F1_9BACT</name>
<accession>A0ABS3C7F1</accession>
<evidence type="ECO:0000313" key="1">
    <source>
        <dbReference type="EMBL" id="MBN7813049.1"/>
    </source>
</evidence>
<reference evidence="1 2" key="1">
    <citation type="submission" date="2021-03" db="EMBL/GenBank/DDBJ databases">
        <title>novel species isolated from a fishpond in China.</title>
        <authorList>
            <person name="Lu H."/>
            <person name="Cai Z."/>
        </authorList>
    </citation>
    <scope>NUCLEOTIDE SEQUENCE [LARGE SCALE GENOMIC DNA]</scope>
    <source>
        <strain evidence="1 2">H41</strain>
    </source>
</reference>
<dbReference type="EMBL" id="JAFKCT010000010">
    <property type="protein sequence ID" value="MBN7813049.1"/>
    <property type="molecule type" value="Genomic_DNA"/>
</dbReference>
<evidence type="ECO:0000313" key="2">
    <source>
        <dbReference type="Proteomes" id="UP000664317"/>
    </source>
</evidence>
<evidence type="ECO:0008006" key="3">
    <source>
        <dbReference type="Google" id="ProtNLM"/>
    </source>
</evidence>